<dbReference type="AlphaFoldDB" id="A0A4Q1TL45"/>
<evidence type="ECO:0000313" key="11">
    <source>
        <dbReference type="EMBL" id="UYN57351.1"/>
    </source>
</evidence>
<gene>
    <name evidence="10" type="ORF">BVJ53_12385</name>
    <name evidence="11" type="ORF">OFW50_04590</name>
</gene>
<evidence type="ECO:0000313" key="10">
    <source>
        <dbReference type="EMBL" id="RXT19013.1"/>
    </source>
</evidence>
<reference evidence="10 12" key="1">
    <citation type="submission" date="2017-01" db="EMBL/GenBank/DDBJ databases">
        <title>Lactobacillus chiayiensis sp. nov., a lactic acid bacterium isolated from compost.</title>
        <authorList>
            <person name="Huang C.-H."/>
        </authorList>
    </citation>
    <scope>NUCLEOTIDE SEQUENCE [LARGE SCALE GENOMIC DNA]</scope>
    <source>
        <strain evidence="12">chh01</strain>
        <strain evidence="10">Chh01</strain>
    </source>
</reference>
<feature type="transmembrane region" description="Helical" evidence="8">
    <location>
        <begin position="230"/>
        <end position="255"/>
    </location>
</feature>
<dbReference type="GO" id="GO:0005886">
    <property type="term" value="C:plasma membrane"/>
    <property type="evidence" value="ECO:0007669"/>
    <property type="project" value="UniProtKB-SubCell"/>
</dbReference>
<dbReference type="InterPro" id="IPR051449">
    <property type="entry name" value="ABC-2_transporter_component"/>
</dbReference>
<comment type="similarity">
    <text evidence="2">Belongs to the ABC-2 integral membrane protein family.</text>
</comment>
<dbReference type="GO" id="GO:0140359">
    <property type="term" value="F:ABC-type transporter activity"/>
    <property type="evidence" value="ECO:0007669"/>
    <property type="project" value="InterPro"/>
</dbReference>
<feature type="transmembrane region" description="Helical" evidence="8">
    <location>
        <begin position="356"/>
        <end position="374"/>
    </location>
</feature>
<protein>
    <submittedName>
        <fullName evidence="10">ABC transporter permease</fullName>
    </submittedName>
</protein>
<evidence type="ECO:0000256" key="8">
    <source>
        <dbReference type="SAM" id="Phobius"/>
    </source>
</evidence>
<evidence type="ECO:0000256" key="5">
    <source>
        <dbReference type="ARBA" id="ARBA00022692"/>
    </source>
</evidence>
<dbReference type="InterPro" id="IPR013525">
    <property type="entry name" value="ABC2_TM"/>
</dbReference>
<dbReference type="Proteomes" id="UP001164790">
    <property type="component" value="Chromosome"/>
</dbReference>
<evidence type="ECO:0000259" key="9">
    <source>
        <dbReference type="PROSITE" id="PS51012"/>
    </source>
</evidence>
<dbReference type="PROSITE" id="PS51012">
    <property type="entry name" value="ABC_TM2"/>
    <property type="match status" value="1"/>
</dbReference>
<evidence type="ECO:0000256" key="3">
    <source>
        <dbReference type="ARBA" id="ARBA00022448"/>
    </source>
</evidence>
<dbReference type="RefSeq" id="WP_129302680.1">
    <property type="nucleotide sequence ID" value="NZ_CP074378.1"/>
</dbReference>
<evidence type="ECO:0000256" key="7">
    <source>
        <dbReference type="ARBA" id="ARBA00023136"/>
    </source>
</evidence>
<dbReference type="PANTHER" id="PTHR30294:SF38">
    <property type="entry name" value="TRANSPORT PERMEASE PROTEIN"/>
    <property type="match status" value="1"/>
</dbReference>
<dbReference type="InterPro" id="IPR047817">
    <property type="entry name" value="ABC2_TM_bact-type"/>
</dbReference>
<evidence type="ECO:0000256" key="1">
    <source>
        <dbReference type="ARBA" id="ARBA00004651"/>
    </source>
</evidence>
<dbReference type="EMBL" id="MSSM01000035">
    <property type="protein sequence ID" value="RXT19013.1"/>
    <property type="molecule type" value="Genomic_DNA"/>
</dbReference>
<feature type="domain" description="ABC transmembrane type-2" evidence="9">
    <location>
        <begin position="152"/>
        <end position="377"/>
    </location>
</feature>
<keyword evidence="7 8" id="KW-0472">Membrane</keyword>
<dbReference type="EMBL" id="CP107523">
    <property type="protein sequence ID" value="UYN57351.1"/>
    <property type="molecule type" value="Genomic_DNA"/>
</dbReference>
<feature type="transmembrane region" description="Helical" evidence="8">
    <location>
        <begin position="21"/>
        <end position="39"/>
    </location>
</feature>
<keyword evidence="4" id="KW-1003">Cell membrane</keyword>
<dbReference type="PANTHER" id="PTHR30294">
    <property type="entry name" value="MEMBRANE COMPONENT OF ABC TRANSPORTER YHHJ-RELATED"/>
    <property type="match status" value="1"/>
</dbReference>
<comment type="subcellular location">
    <subcellularLocation>
        <location evidence="1">Cell membrane</location>
        <topology evidence="1">Multi-pass membrane protein</topology>
    </subcellularLocation>
</comment>
<reference evidence="11" key="2">
    <citation type="submission" date="2022-10" db="EMBL/GenBank/DDBJ databases">
        <title>Comparative genomic analysis and in-vitro probiotic properties of the potential probiotic L. chiayiensis AACE 3.</title>
        <authorList>
            <person name="Kang X."/>
        </authorList>
    </citation>
    <scope>NUCLEOTIDE SEQUENCE</scope>
    <source>
        <strain evidence="11">AACE 3</strain>
    </source>
</reference>
<proteinExistence type="inferred from homology"/>
<name>A0A4Q1TL45_9LACO</name>
<keyword evidence="6 8" id="KW-1133">Transmembrane helix</keyword>
<dbReference type="Pfam" id="PF12698">
    <property type="entry name" value="ABC2_membrane_3"/>
    <property type="match status" value="1"/>
</dbReference>
<keyword evidence="3" id="KW-0813">Transport</keyword>
<feature type="transmembrane region" description="Helical" evidence="8">
    <location>
        <begin position="187"/>
        <end position="209"/>
    </location>
</feature>
<accession>A0A4Q1TL45</accession>
<feature type="transmembrane region" description="Helical" evidence="8">
    <location>
        <begin position="261"/>
        <end position="287"/>
    </location>
</feature>
<evidence type="ECO:0000313" key="12">
    <source>
        <dbReference type="Proteomes" id="UP000290475"/>
    </source>
</evidence>
<keyword evidence="5 8" id="KW-0812">Transmembrane</keyword>
<feature type="transmembrane region" description="Helical" evidence="8">
    <location>
        <begin position="299"/>
        <end position="323"/>
    </location>
</feature>
<sequence length="380" mass="41944">MRINAMISRIFKEMIRDKRTLALMFIAPLFIMTLIFFLFQSNTNTKVDLGVRGVATPIVKALDTDRIRIHHVGHEKPTTLIKNRDYAGVLTQKGDKLTLLLANADQSQSAIVKQTLQAATIKLKMQAAATAIKTQAAALQKLASALKQASHGAAQVSPPQPSSATASYQITTHYRYGSANSTYFDTLLPILIGFIVFFFVFLISGIALLRERTTGTLYRLLATPVRRGEIIGGYLLGYGIFALVQTILIVGYTLLVFKIEILGNIGAIFLINLLLALTALSLGLLISTFANTEFQMLQFIPLVVIPQIFFTGLIPVNQMLGWLQPIARLMPLYYGANALTGIITKGQSLSVLYPDIIALLGFFLLFLSLNLITMRQYRQV</sequence>
<dbReference type="Proteomes" id="UP000290475">
    <property type="component" value="Unassembled WGS sequence"/>
</dbReference>
<evidence type="ECO:0000256" key="4">
    <source>
        <dbReference type="ARBA" id="ARBA00022475"/>
    </source>
</evidence>
<evidence type="ECO:0000313" key="13">
    <source>
        <dbReference type="Proteomes" id="UP001164790"/>
    </source>
</evidence>
<organism evidence="10 12">
    <name type="scientific">Lacticaseibacillus chiayiensis</name>
    <dbReference type="NCBI Taxonomy" id="2100821"/>
    <lineage>
        <taxon>Bacteria</taxon>
        <taxon>Bacillati</taxon>
        <taxon>Bacillota</taxon>
        <taxon>Bacilli</taxon>
        <taxon>Lactobacillales</taxon>
        <taxon>Lactobacillaceae</taxon>
        <taxon>Lacticaseibacillus</taxon>
    </lineage>
</organism>
<keyword evidence="13" id="KW-1185">Reference proteome</keyword>
<evidence type="ECO:0000256" key="2">
    <source>
        <dbReference type="ARBA" id="ARBA00007783"/>
    </source>
</evidence>
<evidence type="ECO:0000256" key="6">
    <source>
        <dbReference type="ARBA" id="ARBA00022989"/>
    </source>
</evidence>